<comment type="caution">
    <text evidence="1">The sequence shown here is derived from an EMBL/GenBank/DDBJ whole genome shotgun (WGS) entry which is preliminary data.</text>
</comment>
<name>A0A0H1B405_9EURO</name>
<dbReference type="EMBL" id="LDEV01003274">
    <property type="protein sequence ID" value="KLJ06169.1"/>
    <property type="molecule type" value="Genomic_DNA"/>
</dbReference>
<dbReference type="PANTHER" id="PTHR11692">
    <property type="entry name" value="BIFUNCTIONAL PURINE BIOSYNTHESIS PROTEIN PURH"/>
    <property type="match status" value="1"/>
</dbReference>
<reference evidence="2" key="1">
    <citation type="journal article" date="2015" name="PLoS Genet.">
        <title>The dynamic genome and transcriptome of the human fungal pathogen Blastomyces and close relative Emmonsia.</title>
        <authorList>
            <person name="Munoz J.F."/>
            <person name="Gauthier G.M."/>
            <person name="Desjardins C.A."/>
            <person name="Gallo J.E."/>
            <person name="Holder J."/>
            <person name="Sullivan T.D."/>
            <person name="Marty A.J."/>
            <person name="Carmen J.C."/>
            <person name="Chen Z."/>
            <person name="Ding L."/>
            <person name="Gujja S."/>
            <person name="Magrini V."/>
            <person name="Misas E."/>
            <person name="Mitreva M."/>
            <person name="Priest M."/>
            <person name="Saif S."/>
            <person name="Whiston E.A."/>
            <person name="Young S."/>
            <person name="Zeng Q."/>
            <person name="Goldman W.E."/>
            <person name="Mardis E.R."/>
            <person name="Taylor J.W."/>
            <person name="McEwen J.G."/>
            <person name="Clay O.K."/>
            <person name="Klein B.S."/>
            <person name="Cuomo C.A."/>
        </authorList>
    </citation>
    <scope>NUCLEOTIDE SEQUENCE [LARGE SCALE GENOMIC DNA]</scope>
    <source>
        <strain evidence="2">UAMH 139</strain>
    </source>
</reference>
<dbReference type="STRING" id="2060906.A0A0H1B405"/>
<dbReference type="SUPFAM" id="SSF53927">
    <property type="entry name" value="Cytidine deaminase-like"/>
    <property type="match status" value="1"/>
</dbReference>
<evidence type="ECO:0000313" key="1">
    <source>
        <dbReference type="EMBL" id="KLJ06169.1"/>
    </source>
</evidence>
<accession>A0A0H1B405</accession>
<organism evidence="1 2">
    <name type="scientific">Blastomyces silverae</name>
    <dbReference type="NCBI Taxonomy" id="2060906"/>
    <lineage>
        <taxon>Eukaryota</taxon>
        <taxon>Fungi</taxon>
        <taxon>Dikarya</taxon>
        <taxon>Ascomycota</taxon>
        <taxon>Pezizomycotina</taxon>
        <taxon>Eurotiomycetes</taxon>
        <taxon>Eurotiomycetidae</taxon>
        <taxon>Onygenales</taxon>
        <taxon>Ajellomycetaceae</taxon>
        <taxon>Blastomyces</taxon>
    </lineage>
</organism>
<evidence type="ECO:0000313" key="2">
    <source>
        <dbReference type="Proteomes" id="UP000053573"/>
    </source>
</evidence>
<keyword evidence="1" id="KW-0808">Transferase</keyword>
<dbReference type="PANTHER" id="PTHR11692:SF0">
    <property type="entry name" value="BIFUNCTIONAL PURINE BIOSYNTHESIS PROTEIN ATIC"/>
    <property type="match status" value="1"/>
</dbReference>
<dbReference type="InterPro" id="IPR024051">
    <property type="entry name" value="AICAR_Tfase_dup_dom_sf"/>
</dbReference>
<dbReference type="GO" id="GO:0006189">
    <property type="term" value="P:'de novo' IMP biosynthetic process"/>
    <property type="evidence" value="ECO:0007669"/>
    <property type="project" value="TreeGrafter"/>
</dbReference>
<dbReference type="AlphaFoldDB" id="A0A0H1B405"/>
<keyword evidence="2" id="KW-1185">Reference proteome</keyword>
<dbReference type="GO" id="GO:0005829">
    <property type="term" value="C:cytosol"/>
    <property type="evidence" value="ECO:0007669"/>
    <property type="project" value="TreeGrafter"/>
</dbReference>
<keyword evidence="1" id="KW-0378">Hydrolase</keyword>
<dbReference type="Gene3D" id="3.40.140.20">
    <property type="match status" value="1"/>
</dbReference>
<dbReference type="OrthoDB" id="6017153at2759"/>
<dbReference type="InterPro" id="IPR016193">
    <property type="entry name" value="Cytidine_deaminase-like"/>
</dbReference>
<protein>
    <submittedName>
        <fullName evidence="1">Phosphoribosylaminoimidazolecarboxamide formyltransferase/IMP cyclohydrolase</fullName>
    </submittedName>
</protein>
<dbReference type="Proteomes" id="UP000053573">
    <property type="component" value="Unassembled WGS sequence"/>
</dbReference>
<sequence length="129" mass="14443">MRFHERALSIRWKQGTKRPEKSNAIDMLCSGQVPGNAVEKADFERVFEEGCVPVPFTVEERDAWLEQLGEVAVSSDAFFPFIDNVFRAARSGVKYIAAPSGSQNDGPVFETAEKLGIVFVEQGIRLFHH</sequence>
<gene>
    <name evidence="1" type="ORF">EMPG_10409</name>
</gene>
<dbReference type="GO" id="GO:0004643">
    <property type="term" value="F:phosphoribosylaminoimidazolecarboxamide formyltransferase activity"/>
    <property type="evidence" value="ECO:0007669"/>
    <property type="project" value="InterPro"/>
</dbReference>
<proteinExistence type="predicted"/>
<dbReference type="GO" id="GO:0003937">
    <property type="term" value="F:IMP cyclohydrolase activity"/>
    <property type="evidence" value="ECO:0007669"/>
    <property type="project" value="InterPro"/>
</dbReference>
<dbReference type="InterPro" id="IPR002695">
    <property type="entry name" value="PurH-like"/>
</dbReference>